<accession>A0A6A4JY18</accession>
<dbReference type="EMBL" id="WIXP02000005">
    <property type="protein sequence ID" value="KAF6210759.1"/>
    <property type="molecule type" value="Genomic_DNA"/>
</dbReference>
<gene>
    <name evidence="2" type="ORF">GE061_013869</name>
</gene>
<feature type="compositionally biased region" description="Basic and acidic residues" evidence="1">
    <location>
        <begin position="14"/>
        <end position="24"/>
    </location>
</feature>
<evidence type="ECO:0000256" key="1">
    <source>
        <dbReference type="SAM" id="MobiDB-lite"/>
    </source>
</evidence>
<organism evidence="2 3">
    <name type="scientific">Apolygus lucorum</name>
    <name type="common">Small green plant bug</name>
    <name type="synonym">Lygocoris lucorum</name>
    <dbReference type="NCBI Taxonomy" id="248454"/>
    <lineage>
        <taxon>Eukaryota</taxon>
        <taxon>Metazoa</taxon>
        <taxon>Ecdysozoa</taxon>
        <taxon>Arthropoda</taxon>
        <taxon>Hexapoda</taxon>
        <taxon>Insecta</taxon>
        <taxon>Pterygota</taxon>
        <taxon>Neoptera</taxon>
        <taxon>Paraneoptera</taxon>
        <taxon>Hemiptera</taxon>
        <taxon>Heteroptera</taxon>
        <taxon>Panheteroptera</taxon>
        <taxon>Cimicomorpha</taxon>
        <taxon>Miridae</taxon>
        <taxon>Mirini</taxon>
        <taxon>Apolygus</taxon>
    </lineage>
</organism>
<proteinExistence type="predicted"/>
<name>A0A6A4JY18_APOLU</name>
<evidence type="ECO:0000313" key="3">
    <source>
        <dbReference type="Proteomes" id="UP000466442"/>
    </source>
</evidence>
<protein>
    <submittedName>
        <fullName evidence="2">Uncharacterized protein</fullName>
    </submittedName>
</protein>
<feature type="region of interest" description="Disordered" evidence="1">
    <location>
        <begin position="1"/>
        <end position="39"/>
    </location>
</feature>
<sequence>MSGSNPPGQTLLDDCPRTKDRQTEGKTAPLSSAVGGLGAGRIPREAVADEGATPASPDKLFRISLDSVTSGSPPPLVSNHKDAARKDSKEKEKDEVSRSYFPGRSRVVYFPYPVGQRESTA</sequence>
<comment type="caution">
    <text evidence="2">The sequence shown here is derived from an EMBL/GenBank/DDBJ whole genome shotgun (WGS) entry which is preliminary data.</text>
</comment>
<dbReference type="OrthoDB" id="10623943at2759"/>
<evidence type="ECO:0000313" key="2">
    <source>
        <dbReference type="EMBL" id="KAF6210759.1"/>
    </source>
</evidence>
<dbReference type="Proteomes" id="UP000466442">
    <property type="component" value="Linkage Group LG5"/>
</dbReference>
<feature type="region of interest" description="Disordered" evidence="1">
    <location>
        <begin position="65"/>
        <end position="100"/>
    </location>
</feature>
<keyword evidence="3" id="KW-1185">Reference proteome</keyword>
<dbReference type="AlphaFoldDB" id="A0A6A4JY18"/>
<feature type="compositionally biased region" description="Basic and acidic residues" evidence="1">
    <location>
        <begin position="79"/>
        <end position="97"/>
    </location>
</feature>
<reference evidence="2" key="1">
    <citation type="journal article" date="2021" name="Mol. Ecol. Resour.">
        <title>Apolygus lucorum genome provides insights into omnivorousness and mesophyll feeding.</title>
        <authorList>
            <person name="Liu Y."/>
            <person name="Liu H."/>
            <person name="Wang H."/>
            <person name="Huang T."/>
            <person name="Liu B."/>
            <person name="Yang B."/>
            <person name="Yin L."/>
            <person name="Li B."/>
            <person name="Zhang Y."/>
            <person name="Zhang S."/>
            <person name="Jiang F."/>
            <person name="Zhang X."/>
            <person name="Ren Y."/>
            <person name="Wang B."/>
            <person name="Wang S."/>
            <person name="Lu Y."/>
            <person name="Wu K."/>
            <person name="Fan W."/>
            <person name="Wang G."/>
        </authorList>
    </citation>
    <scope>NUCLEOTIDE SEQUENCE</scope>
    <source>
        <strain evidence="2">12Hb</strain>
    </source>
</reference>